<reference evidence="3 4" key="1">
    <citation type="submission" date="2024-08" db="EMBL/GenBank/DDBJ databases">
        <title>Halobellus sp. MBLA0158 whole genome sequence.</title>
        <authorList>
            <person name="Hwang C.Y."/>
            <person name="Cho E.-S."/>
            <person name="Seo M.-J."/>
        </authorList>
    </citation>
    <scope>NUCLEOTIDE SEQUENCE [LARGE SCALE GENOMIC DNA]</scope>
    <source>
        <strain evidence="3 4">MBLA0158</strain>
    </source>
</reference>
<sequence length="170" mass="19091">MADIGVNELVTDSIEEAESGFSDASSADTLNETEIRRTVHARINEIRADRRVDRLQYSQHIAERAEEHTETMAERRRLQGSDPESQYECETVGENVAYTYANQRIAVEDDYVNYEGNETKIAHGIVRQWMNSPGNQDVILEDAFESEGIGVATAETDDGRRVYVTQAVCG</sequence>
<feature type="compositionally biased region" description="Basic and acidic residues" evidence="1">
    <location>
        <begin position="65"/>
        <end position="79"/>
    </location>
</feature>
<name>A0ABD5MB82_9EURY</name>
<accession>A0ABD5MB82</accession>
<dbReference type="InterPro" id="IPR035940">
    <property type="entry name" value="CAP_sf"/>
</dbReference>
<comment type="caution">
    <text evidence="3">The sequence shown here is derived from an EMBL/GenBank/DDBJ whole genome shotgun (WGS) entry which is preliminary data.</text>
</comment>
<dbReference type="AlphaFoldDB" id="A0ABD5MB82"/>
<organism evidence="3 4">
    <name type="scientific">Halobellus rubicundus</name>
    <dbReference type="NCBI Taxonomy" id="2996466"/>
    <lineage>
        <taxon>Archaea</taxon>
        <taxon>Methanobacteriati</taxon>
        <taxon>Methanobacteriota</taxon>
        <taxon>Stenosarchaea group</taxon>
        <taxon>Halobacteria</taxon>
        <taxon>Halobacteriales</taxon>
        <taxon>Haloferacaceae</taxon>
        <taxon>Halobellus</taxon>
    </lineage>
</organism>
<dbReference type="EMBL" id="JBGNYA010000001">
    <property type="protein sequence ID" value="MFA1611167.1"/>
    <property type="molecule type" value="Genomic_DNA"/>
</dbReference>
<gene>
    <name evidence="3" type="ORF">OS889_09135</name>
</gene>
<dbReference type="Gene3D" id="3.40.33.10">
    <property type="entry name" value="CAP"/>
    <property type="match status" value="1"/>
</dbReference>
<feature type="region of interest" description="Disordered" evidence="1">
    <location>
        <begin position="65"/>
        <end position="86"/>
    </location>
</feature>
<dbReference type="PANTHER" id="PTHR31157">
    <property type="entry name" value="SCP DOMAIN-CONTAINING PROTEIN"/>
    <property type="match status" value="1"/>
</dbReference>
<proteinExistence type="predicted"/>
<dbReference type="PANTHER" id="PTHR31157:SF1">
    <property type="entry name" value="SCP DOMAIN-CONTAINING PROTEIN"/>
    <property type="match status" value="1"/>
</dbReference>
<evidence type="ECO:0000259" key="2">
    <source>
        <dbReference type="Pfam" id="PF00188"/>
    </source>
</evidence>
<dbReference type="CDD" id="cd05379">
    <property type="entry name" value="CAP_bacterial"/>
    <property type="match status" value="1"/>
</dbReference>
<dbReference type="Proteomes" id="UP001570511">
    <property type="component" value="Unassembled WGS sequence"/>
</dbReference>
<feature type="domain" description="SCP" evidence="2">
    <location>
        <begin position="41"/>
        <end position="166"/>
    </location>
</feature>
<evidence type="ECO:0000256" key="1">
    <source>
        <dbReference type="SAM" id="MobiDB-lite"/>
    </source>
</evidence>
<keyword evidence="4" id="KW-1185">Reference proteome</keyword>
<evidence type="ECO:0000313" key="3">
    <source>
        <dbReference type="EMBL" id="MFA1611167.1"/>
    </source>
</evidence>
<dbReference type="InterPro" id="IPR014044">
    <property type="entry name" value="CAP_dom"/>
</dbReference>
<dbReference type="RefSeq" id="WP_372389246.1">
    <property type="nucleotide sequence ID" value="NZ_JBGNYA010000001.1"/>
</dbReference>
<evidence type="ECO:0000313" key="4">
    <source>
        <dbReference type="Proteomes" id="UP001570511"/>
    </source>
</evidence>
<protein>
    <submittedName>
        <fullName evidence="3">CAP domain-containing protein</fullName>
    </submittedName>
</protein>
<dbReference type="Pfam" id="PF00188">
    <property type="entry name" value="CAP"/>
    <property type="match status" value="1"/>
</dbReference>
<dbReference type="SUPFAM" id="SSF55797">
    <property type="entry name" value="PR-1-like"/>
    <property type="match status" value="1"/>
</dbReference>